<feature type="transmembrane region" description="Helical" evidence="1">
    <location>
        <begin position="71"/>
        <end position="91"/>
    </location>
</feature>
<sequence>MTNGYVVLLGWNLIGAIAGFSFLTSEHGRRYGHPAQVLLDAGPWVALGGLVGVGLVALLHRTSIPPVLCGTLAYAGAVLVTLLSLMAFAIYQWRHVTYGGAVVSEW</sequence>
<accession>A0A4R4ZI06</accession>
<keyword evidence="1" id="KW-0812">Transmembrane</keyword>
<keyword evidence="1" id="KW-1133">Transmembrane helix</keyword>
<organism evidence="2 3">
    <name type="scientific">Kribbella antibiotica</name>
    <dbReference type="NCBI Taxonomy" id="190195"/>
    <lineage>
        <taxon>Bacteria</taxon>
        <taxon>Bacillati</taxon>
        <taxon>Actinomycetota</taxon>
        <taxon>Actinomycetes</taxon>
        <taxon>Propionibacteriales</taxon>
        <taxon>Kribbellaceae</taxon>
        <taxon>Kribbella</taxon>
    </lineage>
</organism>
<evidence type="ECO:0000256" key="1">
    <source>
        <dbReference type="SAM" id="Phobius"/>
    </source>
</evidence>
<dbReference type="EMBL" id="SMKX01000059">
    <property type="protein sequence ID" value="TDD58075.1"/>
    <property type="molecule type" value="Genomic_DNA"/>
</dbReference>
<comment type="caution">
    <text evidence="2">The sequence shown here is derived from an EMBL/GenBank/DDBJ whole genome shotgun (WGS) entry which is preliminary data.</text>
</comment>
<dbReference type="Proteomes" id="UP000295124">
    <property type="component" value="Unassembled WGS sequence"/>
</dbReference>
<evidence type="ECO:0000313" key="3">
    <source>
        <dbReference type="Proteomes" id="UP000295124"/>
    </source>
</evidence>
<evidence type="ECO:0000313" key="2">
    <source>
        <dbReference type="EMBL" id="TDD58075.1"/>
    </source>
</evidence>
<keyword evidence="3" id="KW-1185">Reference proteome</keyword>
<gene>
    <name evidence="2" type="ORF">E1263_20730</name>
</gene>
<name>A0A4R4ZI06_9ACTN</name>
<dbReference type="RefSeq" id="WP_132169816.1">
    <property type="nucleotide sequence ID" value="NZ_SMKX01000059.1"/>
</dbReference>
<dbReference type="AlphaFoldDB" id="A0A4R4ZI06"/>
<reference evidence="2 3" key="1">
    <citation type="submission" date="2019-03" db="EMBL/GenBank/DDBJ databases">
        <title>Draft genome sequences of novel Actinobacteria.</title>
        <authorList>
            <person name="Sahin N."/>
            <person name="Ay H."/>
            <person name="Saygin H."/>
        </authorList>
    </citation>
    <scope>NUCLEOTIDE SEQUENCE [LARGE SCALE GENOMIC DNA]</scope>
    <source>
        <strain evidence="2 3">JCM 13523</strain>
    </source>
</reference>
<feature type="transmembrane region" description="Helical" evidence="1">
    <location>
        <begin position="6"/>
        <end position="25"/>
    </location>
</feature>
<proteinExistence type="predicted"/>
<keyword evidence="1" id="KW-0472">Membrane</keyword>
<protein>
    <submittedName>
        <fullName evidence="2">Uncharacterized protein</fullName>
    </submittedName>
</protein>
<feature type="transmembrane region" description="Helical" evidence="1">
    <location>
        <begin position="37"/>
        <end position="59"/>
    </location>
</feature>